<dbReference type="Pfam" id="PF00072">
    <property type="entry name" value="Response_reg"/>
    <property type="match status" value="1"/>
</dbReference>
<gene>
    <name evidence="9" type="ORF">OI18_05605</name>
</gene>
<dbReference type="PANTHER" id="PTHR42878:SF15">
    <property type="entry name" value="BACTERIOPHYTOCHROME"/>
    <property type="match status" value="1"/>
</dbReference>
<keyword evidence="10" id="KW-1185">Reference proteome</keyword>
<evidence type="ECO:0000256" key="5">
    <source>
        <dbReference type="ARBA" id="ARBA00022777"/>
    </source>
</evidence>
<dbReference type="SMART" id="SM00448">
    <property type="entry name" value="REC"/>
    <property type="match status" value="1"/>
</dbReference>
<dbReference type="InterPro" id="IPR050351">
    <property type="entry name" value="BphY/WalK/GraS-like"/>
</dbReference>
<dbReference type="SUPFAM" id="SSF55874">
    <property type="entry name" value="ATPase domain of HSP90 chaperone/DNA topoisomerase II/histidine kinase"/>
    <property type="match status" value="1"/>
</dbReference>
<dbReference type="GO" id="GO:0000155">
    <property type="term" value="F:phosphorelay sensor kinase activity"/>
    <property type="evidence" value="ECO:0007669"/>
    <property type="project" value="InterPro"/>
</dbReference>
<dbReference type="InterPro" id="IPR036890">
    <property type="entry name" value="HATPase_C_sf"/>
</dbReference>
<keyword evidence="3 6" id="KW-0597">Phosphoprotein</keyword>
<evidence type="ECO:0000259" key="7">
    <source>
        <dbReference type="PROSITE" id="PS50109"/>
    </source>
</evidence>
<evidence type="ECO:0000313" key="9">
    <source>
        <dbReference type="EMBL" id="KIC95705.1"/>
    </source>
</evidence>
<dbReference type="PANTHER" id="PTHR42878">
    <property type="entry name" value="TWO-COMPONENT HISTIDINE KINASE"/>
    <property type="match status" value="1"/>
</dbReference>
<organism evidence="9 10">
    <name type="scientific">Flavihumibacter solisilvae</name>
    <dbReference type="NCBI Taxonomy" id="1349421"/>
    <lineage>
        <taxon>Bacteria</taxon>
        <taxon>Pseudomonadati</taxon>
        <taxon>Bacteroidota</taxon>
        <taxon>Chitinophagia</taxon>
        <taxon>Chitinophagales</taxon>
        <taxon>Chitinophagaceae</taxon>
        <taxon>Flavihumibacter</taxon>
    </lineage>
</organism>
<dbReference type="OrthoDB" id="9781208at2"/>
<comment type="caution">
    <text evidence="9">The sequence shown here is derived from an EMBL/GenBank/DDBJ whole genome shotgun (WGS) entry which is preliminary data.</text>
</comment>
<dbReference type="GO" id="GO:0000156">
    <property type="term" value="F:phosphorelay response regulator activity"/>
    <property type="evidence" value="ECO:0007669"/>
    <property type="project" value="TreeGrafter"/>
</dbReference>
<dbReference type="SUPFAM" id="SSF47384">
    <property type="entry name" value="Homodimeric domain of signal transducing histidine kinase"/>
    <property type="match status" value="1"/>
</dbReference>
<dbReference type="InterPro" id="IPR036097">
    <property type="entry name" value="HisK_dim/P_sf"/>
</dbReference>
<dbReference type="InterPro" id="IPR011006">
    <property type="entry name" value="CheY-like_superfamily"/>
</dbReference>
<dbReference type="InterPro" id="IPR004358">
    <property type="entry name" value="Sig_transdc_His_kin-like_C"/>
</dbReference>
<evidence type="ECO:0000256" key="2">
    <source>
        <dbReference type="ARBA" id="ARBA00012438"/>
    </source>
</evidence>
<dbReference type="Gene3D" id="3.30.565.10">
    <property type="entry name" value="Histidine kinase-like ATPase, C-terminal domain"/>
    <property type="match status" value="1"/>
</dbReference>
<sequence length="403" mass="45732">MILIVDDKKENLFSLKTLLELNSFQVETAASGEEALKKILKNEYALIILDVQMPVMDGYEVAESISGYSKTKNIPIIFLSAVNIDKSFITKGYSSGGVDYITKPFDPELLMLKVRTFIRLYEQTNELKRIQKELEASNELLEVKVMERTSDLLRANLELEVSNAELQQYASLASHDLQEPLRKIITFNKIIEDKYLDGNPEAHRYMNKVIASCERMRSLIHDLLNYSRLSGTSVYCETDLNNLLRETITDLELVIGEKKAKLIIEDLPAVEAIPGQVRQVFQNVISNALKFSRSGVAPQIRIWGERTSRLDSWGHSDPVGEYLRIYIQDNGIGFDEIYLNKIFTIFQRLHGRDEYEGTGIGLAIVKKIIEKHHGLLTARSSVGEGSTFIIVLPLKQPRHAVVL</sequence>
<evidence type="ECO:0000313" key="10">
    <source>
        <dbReference type="Proteomes" id="UP000031408"/>
    </source>
</evidence>
<protein>
    <recommendedName>
        <fullName evidence="2">histidine kinase</fullName>
        <ecNumber evidence="2">2.7.13.3</ecNumber>
    </recommendedName>
</protein>
<proteinExistence type="predicted"/>
<dbReference type="PRINTS" id="PR00344">
    <property type="entry name" value="BCTRLSENSOR"/>
</dbReference>
<dbReference type="CDD" id="cd00082">
    <property type="entry name" value="HisKA"/>
    <property type="match status" value="1"/>
</dbReference>
<dbReference type="EC" id="2.7.13.3" evidence="2"/>
<evidence type="ECO:0000256" key="3">
    <source>
        <dbReference type="ARBA" id="ARBA00022553"/>
    </source>
</evidence>
<dbReference type="SUPFAM" id="SSF52172">
    <property type="entry name" value="CheY-like"/>
    <property type="match status" value="1"/>
</dbReference>
<dbReference type="Gene3D" id="1.10.287.130">
    <property type="match status" value="1"/>
</dbReference>
<dbReference type="STRING" id="1349421.OI18_05605"/>
<dbReference type="RefSeq" id="WP_039137869.1">
    <property type="nucleotide sequence ID" value="NZ_JSVC01000005.1"/>
</dbReference>
<evidence type="ECO:0000256" key="6">
    <source>
        <dbReference type="PROSITE-ProRule" id="PRU00169"/>
    </source>
</evidence>
<dbReference type="Gene3D" id="3.40.50.2300">
    <property type="match status" value="1"/>
</dbReference>
<comment type="catalytic activity">
    <reaction evidence="1">
        <text>ATP + protein L-histidine = ADP + protein N-phospho-L-histidine.</text>
        <dbReference type="EC" id="2.7.13.3"/>
    </reaction>
</comment>
<dbReference type="InterPro" id="IPR003661">
    <property type="entry name" value="HisK_dim/P_dom"/>
</dbReference>
<dbReference type="AlphaFoldDB" id="A0A0C1IN93"/>
<accession>A0A0C1IN93</accession>
<evidence type="ECO:0000256" key="4">
    <source>
        <dbReference type="ARBA" id="ARBA00022679"/>
    </source>
</evidence>
<dbReference type="SMART" id="SM00387">
    <property type="entry name" value="HATPase_c"/>
    <property type="match status" value="1"/>
</dbReference>
<evidence type="ECO:0000256" key="1">
    <source>
        <dbReference type="ARBA" id="ARBA00000085"/>
    </source>
</evidence>
<feature type="domain" description="Histidine kinase" evidence="7">
    <location>
        <begin position="172"/>
        <end position="396"/>
    </location>
</feature>
<feature type="domain" description="Response regulatory" evidence="8">
    <location>
        <begin position="1"/>
        <end position="118"/>
    </location>
</feature>
<dbReference type="EMBL" id="JSVC01000005">
    <property type="protein sequence ID" value="KIC95705.1"/>
    <property type="molecule type" value="Genomic_DNA"/>
</dbReference>
<dbReference type="InterPro" id="IPR001789">
    <property type="entry name" value="Sig_transdc_resp-reg_receiver"/>
</dbReference>
<dbReference type="InterPro" id="IPR005467">
    <property type="entry name" value="His_kinase_dom"/>
</dbReference>
<dbReference type="Pfam" id="PF02518">
    <property type="entry name" value="HATPase_c"/>
    <property type="match status" value="1"/>
</dbReference>
<reference evidence="9 10" key="1">
    <citation type="submission" date="2014-11" db="EMBL/GenBank/DDBJ databases">
        <title>Genome sequence of Flavihumibacter solisilvae 3-3.</title>
        <authorList>
            <person name="Zhou G."/>
            <person name="Li M."/>
            <person name="Wang G."/>
        </authorList>
    </citation>
    <scope>NUCLEOTIDE SEQUENCE [LARGE SCALE GENOMIC DNA]</scope>
    <source>
        <strain evidence="9 10">3-3</strain>
    </source>
</reference>
<dbReference type="Pfam" id="PF00512">
    <property type="entry name" value="HisKA"/>
    <property type="match status" value="1"/>
</dbReference>
<dbReference type="PROSITE" id="PS50109">
    <property type="entry name" value="HIS_KIN"/>
    <property type="match status" value="1"/>
</dbReference>
<keyword evidence="5 9" id="KW-0418">Kinase</keyword>
<keyword evidence="4" id="KW-0808">Transferase</keyword>
<name>A0A0C1IN93_9BACT</name>
<dbReference type="InterPro" id="IPR003594">
    <property type="entry name" value="HATPase_dom"/>
</dbReference>
<dbReference type="FunFam" id="3.30.565.10:FF:000006">
    <property type="entry name" value="Sensor histidine kinase WalK"/>
    <property type="match status" value="1"/>
</dbReference>
<dbReference type="SMART" id="SM00388">
    <property type="entry name" value="HisKA"/>
    <property type="match status" value="1"/>
</dbReference>
<dbReference type="GO" id="GO:0030295">
    <property type="term" value="F:protein kinase activator activity"/>
    <property type="evidence" value="ECO:0007669"/>
    <property type="project" value="TreeGrafter"/>
</dbReference>
<feature type="modified residue" description="4-aspartylphosphate" evidence="6">
    <location>
        <position position="50"/>
    </location>
</feature>
<dbReference type="PROSITE" id="PS50110">
    <property type="entry name" value="RESPONSE_REGULATORY"/>
    <property type="match status" value="1"/>
</dbReference>
<dbReference type="Proteomes" id="UP000031408">
    <property type="component" value="Unassembled WGS sequence"/>
</dbReference>
<evidence type="ECO:0000259" key="8">
    <source>
        <dbReference type="PROSITE" id="PS50110"/>
    </source>
</evidence>
<dbReference type="GO" id="GO:0007234">
    <property type="term" value="P:osmosensory signaling via phosphorelay pathway"/>
    <property type="evidence" value="ECO:0007669"/>
    <property type="project" value="TreeGrafter"/>
</dbReference>